<dbReference type="RefSeq" id="WP_379821160.1">
    <property type="nucleotide sequence ID" value="NZ_JBHUMD010000026.1"/>
</dbReference>
<organism evidence="2 3">
    <name type="scientific">Flavobacterium suzhouense</name>
    <dbReference type="NCBI Taxonomy" id="1529638"/>
    <lineage>
        <taxon>Bacteria</taxon>
        <taxon>Pseudomonadati</taxon>
        <taxon>Bacteroidota</taxon>
        <taxon>Flavobacteriia</taxon>
        <taxon>Flavobacteriales</taxon>
        <taxon>Flavobacteriaceae</taxon>
        <taxon>Flavobacterium</taxon>
    </lineage>
</organism>
<gene>
    <name evidence="2" type="ORF">ACFSR3_11720</name>
</gene>
<keyword evidence="1" id="KW-0732">Signal</keyword>
<feature type="signal peptide" evidence="1">
    <location>
        <begin position="1"/>
        <end position="22"/>
    </location>
</feature>
<comment type="caution">
    <text evidence="2">The sequence shown here is derived from an EMBL/GenBank/DDBJ whole genome shotgun (WGS) entry which is preliminary data.</text>
</comment>
<name>A0ABW5NUD8_9FLAO</name>
<dbReference type="EMBL" id="JBHUMD010000026">
    <property type="protein sequence ID" value="MFD2602727.1"/>
    <property type="molecule type" value="Genomic_DNA"/>
</dbReference>
<protein>
    <submittedName>
        <fullName evidence="2">DUF2490 domain-containing protein</fullName>
    </submittedName>
</protein>
<proteinExistence type="predicted"/>
<reference evidence="3" key="1">
    <citation type="journal article" date="2019" name="Int. J. Syst. Evol. Microbiol.">
        <title>The Global Catalogue of Microorganisms (GCM) 10K type strain sequencing project: providing services to taxonomists for standard genome sequencing and annotation.</title>
        <authorList>
            <consortium name="The Broad Institute Genomics Platform"/>
            <consortium name="The Broad Institute Genome Sequencing Center for Infectious Disease"/>
            <person name="Wu L."/>
            <person name="Ma J."/>
        </authorList>
    </citation>
    <scope>NUCLEOTIDE SEQUENCE [LARGE SCALE GENOMIC DNA]</scope>
    <source>
        <strain evidence="3">KCTC 42107</strain>
    </source>
</reference>
<keyword evidence="3" id="KW-1185">Reference proteome</keyword>
<evidence type="ECO:0000256" key="1">
    <source>
        <dbReference type="SAM" id="SignalP"/>
    </source>
</evidence>
<sequence length="267" mass="31166">MTGKLHYIVCISFIMLSSSSKAQSEVLNQIWNEYAFTQDLSKNWVVELDGGLTSSSFPDNNNYFSRIIQVYFRGWAHYYPAKRWKVSFFYAHYFNKNVPELNQSDAPEYRFAFQATYNLLKHHRINVNLRGRLEDRNIKNEELTFESVERFRFQAKAVCPLNNNKIEINTIYAFLSDEIFFKTKSDVSGADFFDRNRLTAGFGFPFNDKFQLELSYANEFLPRRDANKLYNAIQLNVVFNNLFSKAEKPFKREKTEVDEAAPSGGGS</sequence>
<dbReference type="Pfam" id="PF10677">
    <property type="entry name" value="DUF2490"/>
    <property type="match status" value="1"/>
</dbReference>
<evidence type="ECO:0000313" key="2">
    <source>
        <dbReference type="EMBL" id="MFD2602727.1"/>
    </source>
</evidence>
<evidence type="ECO:0000313" key="3">
    <source>
        <dbReference type="Proteomes" id="UP001597480"/>
    </source>
</evidence>
<dbReference type="Proteomes" id="UP001597480">
    <property type="component" value="Unassembled WGS sequence"/>
</dbReference>
<dbReference type="InterPro" id="IPR019619">
    <property type="entry name" value="DUF2490"/>
</dbReference>
<accession>A0ABW5NUD8</accession>
<feature type="chain" id="PRO_5047305978" evidence="1">
    <location>
        <begin position="23"/>
        <end position="267"/>
    </location>
</feature>